<gene>
    <name evidence="14" type="ORF">DCAR_017952</name>
</gene>
<dbReference type="InterPro" id="IPR028082">
    <property type="entry name" value="Peripla_BP_I"/>
</dbReference>
<keyword evidence="5" id="KW-0406">Ion transport</keyword>
<comment type="caution">
    <text evidence="14">The sequence shown here is derived from an EMBL/GenBank/DDBJ whole genome shotgun (WGS) entry which is preliminary data.</text>
</comment>
<evidence type="ECO:0000256" key="9">
    <source>
        <dbReference type="ARBA" id="ARBA00023286"/>
    </source>
</evidence>
<evidence type="ECO:0000256" key="11">
    <source>
        <dbReference type="SAM" id="MobiDB-lite"/>
    </source>
</evidence>
<evidence type="ECO:0000256" key="6">
    <source>
        <dbReference type="ARBA" id="ARBA00023136"/>
    </source>
</evidence>
<keyword evidence="6 12" id="KW-0472">Membrane</keyword>
<feature type="transmembrane region" description="Helical" evidence="12">
    <location>
        <begin position="375"/>
        <end position="395"/>
    </location>
</feature>
<comment type="subcellular location">
    <subcellularLocation>
        <location evidence="1">Membrane</location>
        <topology evidence="1">Multi-pass membrane protein</topology>
    </subcellularLocation>
</comment>
<dbReference type="GO" id="GO:0016020">
    <property type="term" value="C:membrane"/>
    <property type="evidence" value="ECO:0007669"/>
    <property type="project" value="UniProtKB-SubCell"/>
</dbReference>
<evidence type="ECO:0000259" key="13">
    <source>
        <dbReference type="SMART" id="SM00079"/>
    </source>
</evidence>
<evidence type="ECO:0000256" key="3">
    <source>
        <dbReference type="ARBA" id="ARBA00022692"/>
    </source>
</evidence>
<dbReference type="GO" id="GO:0015276">
    <property type="term" value="F:ligand-gated monoatomic ion channel activity"/>
    <property type="evidence" value="ECO:0007669"/>
    <property type="project" value="InterPro"/>
</dbReference>
<keyword evidence="2" id="KW-0813">Transport</keyword>
<dbReference type="InterPro" id="IPR001320">
    <property type="entry name" value="Iontro_rcpt_C"/>
</dbReference>
<evidence type="ECO:0000256" key="4">
    <source>
        <dbReference type="ARBA" id="ARBA00022989"/>
    </source>
</evidence>
<protein>
    <recommendedName>
        <fullName evidence="13">Ionotropic glutamate receptor C-terminal domain-containing protein</fullName>
    </recommendedName>
</protein>
<evidence type="ECO:0000256" key="8">
    <source>
        <dbReference type="ARBA" id="ARBA00023180"/>
    </source>
</evidence>
<keyword evidence="10" id="KW-0407">Ion channel</keyword>
<accession>A0A162A3J9</accession>
<evidence type="ECO:0000313" key="14">
    <source>
        <dbReference type="EMBL" id="KZM94710.1"/>
    </source>
</evidence>
<dbReference type="InterPro" id="IPR001828">
    <property type="entry name" value="ANF_lig-bd_rcpt"/>
</dbReference>
<dbReference type="Pfam" id="PF00497">
    <property type="entry name" value="SBP_bac_3"/>
    <property type="match status" value="1"/>
</dbReference>
<evidence type="ECO:0000256" key="10">
    <source>
        <dbReference type="ARBA" id="ARBA00023303"/>
    </source>
</evidence>
<dbReference type="InterPro" id="IPR015683">
    <property type="entry name" value="Ionotropic_Glu_rcpt"/>
</dbReference>
<feature type="transmembrane region" description="Helical" evidence="12">
    <location>
        <begin position="562"/>
        <end position="583"/>
    </location>
</feature>
<reference evidence="14" key="1">
    <citation type="journal article" date="2016" name="Nat. Genet.">
        <title>A high-quality carrot genome assembly provides new insights into carotenoid accumulation and asterid genome evolution.</title>
        <authorList>
            <person name="Iorizzo M."/>
            <person name="Ellison S."/>
            <person name="Senalik D."/>
            <person name="Zeng P."/>
            <person name="Satapoomin P."/>
            <person name="Huang J."/>
            <person name="Bowman M."/>
            <person name="Iovene M."/>
            <person name="Sanseverino W."/>
            <person name="Cavagnaro P."/>
            <person name="Yildiz M."/>
            <person name="Macko-Podgorni A."/>
            <person name="Moranska E."/>
            <person name="Grzebelus E."/>
            <person name="Grzebelus D."/>
            <person name="Ashrafi H."/>
            <person name="Zheng Z."/>
            <person name="Cheng S."/>
            <person name="Spooner D."/>
            <person name="Van Deynze A."/>
            <person name="Simon P."/>
        </authorList>
    </citation>
    <scope>NUCLEOTIDE SEQUENCE [LARGE SCALE GENOMIC DNA]</scope>
    <source>
        <tissue evidence="14">Leaf</tissue>
    </source>
</reference>
<evidence type="ECO:0000256" key="5">
    <source>
        <dbReference type="ARBA" id="ARBA00023065"/>
    </source>
</evidence>
<dbReference type="EMBL" id="LNRQ01000005">
    <property type="protein sequence ID" value="KZM94710.1"/>
    <property type="molecule type" value="Genomic_DNA"/>
</dbReference>
<keyword evidence="3 12" id="KW-0812">Transmembrane</keyword>
<evidence type="ECO:0000256" key="7">
    <source>
        <dbReference type="ARBA" id="ARBA00023170"/>
    </source>
</evidence>
<evidence type="ECO:0000256" key="2">
    <source>
        <dbReference type="ARBA" id="ARBA00022448"/>
    </source>
</evidence>
<keyword evidence="9" id="KW-1071">Ligand-gated ion channel</keyword>
<dbReference type="OMA" id="TRAKWRI"/>
<dbReference type="SUPFAM" id="SSF53822">
    <property type="entry name" value="Periplasmic binding protein-like I"/>
    <property type="match status" value="1"/>
</dbReference>
<feature type="domain" description="Ionotropic glutamate receptor C-terminal" evidence="13">
    <location>
        <begin position="263"/>
        <end position="544"/>
    </location>
</feature>
<name>A0A162A3J9_DAUCS</name>
<dbReference type="InterPro" id="IPR001638">
    <property type="entry name" value="Solute-binding_3/MltF_N"/>
</dbReference>
<dbReference type="PANTHER" id="PTHR18966">
    <property type="entry name" value="IONOTROPIC GLUTAMATE RECEPTOR"/>
    <property type="match status" value="1"/>
</dbReference>
<organism evidence="14">
    <name type="scientific">Daucus carota subsp. sativus</name>
    <name type="common">Carrot</name>
    <dbReference type="NCBI Taxonomy" id="79200"/>
    <lineage>
        <taxon>Eukaryota</taxon>
        <taxon>Viridiplantae</taxon>
        <taxon>Streptophyta</taxon>
        <taxon>Embryophyta</taxon>
        <taxon>Tracheophyta</taxon>
        <taxon>Spermatophyta</taxon>
        <taxon>Magnoliopsida</taxon>
        <taxon>eudicotyledons</taxon>
        <taxon>Gunneridae</taxon>
        <taxon>Pentapetalae</taxon>
        <taxon>asterids</taxon>
        <taxon>campanulids</taxon>
        <taxon>Apiales</taxon>
        <taxon>Apiaceae</taxon>
        <taxon>Apioideae</taxon>
        <taxon>Scandiceae</taxon>
        <taxon>Daucinae</taxon>
        <taxon>Daucus</taxon>
        <taxon>Daucus sect. Daucus</taxon>
    </lineage>
</organism>
<keyword evidence="4 12" id="KW-1133">Transmembrane helix</keyword>
<dbReference type="Pfam" id="PF01094">
    <property type="entry name" value="ANF_receptor"/>
    <property type="match status" value="1"/>
</dbReference>
<keyword evidence="8" id="KW-0325">Glycoprotein</keyword>
<keyword evidence="7" id="KW-0675">Receptor</keyword>
<dbReference type="SMART" id="SM00079">
    <property type="entry name" value="PBPe"/>
    <property type="match status" value="1"/>
</dbReference>
<dbReference type="Gramene" id="KZM94710">
    <property type="protein sequence ID" value="KZM94710"/>
    <property type="gene ID" value="DCAR_017952"/>
</dbReference>
<feature type="compositionally biased region" description="Polar residues" evidence="11">
    <location>
        <begin position="634"/>
        <end position="650"/>
    </location>
</feature>
<proteinExistence type="predicted"/>
<dbReference type="Gene3D" id="3.40.50.2300">
    <property type="match status" value="2"/>
</dbReference>
<dbReference type="Gene3D" id="1.10.287.70">
    <property type="match status" value="1"/>
</dbReference>
<feature type="region of interest" description="Disordered" evidence="11">
    <location>
        <begin position="634"/>
        <end position="657"/>
    </location>
</feature>
<evidence type="ECO:0000256" key="1">
    <source>
        <dbReference type="ARBA" id="ARBA00004141"/>
    </source>
</evidence>
<dbReference type="Gene3D" id="3.40.190.10">
    <property type="entry name" value="Periplasmic binding protein-like II"/>
    <property type="match status" value="3"/>
</dbReference>
<dbReference type="SUPFAM" id="SSF53850">
    <property type="entry name" value="Periplasmic binding protein-like II"/>
    <property type="match status" value="1"/>
</dbReference>
<dbReference type="AlphaFoldDB" id="A0A162A3J9"/>
<sequence length="657" mass="73005">MKNELTHMKSMQTKVFLVHVTSPDLASRLFSLARDMGMMSQKTAWIITDALSNSLSSIKSTTIESMEGVLGIKYYEPKLKDMEYFKIRWIKYMWKQQQQQQQKLSYKETTSTDLNIFCWRAYTTIWALTRAVEKIQFPEVGSYEKKIASCTSITNLRISEAGPGIVKELMKTRFHGLSGEFKLKHRQSKAAAFEIINIVGSRDITVGYWTKGKGYSRRIVSAGVDDHGVVYSEGIDGVLKPIIWPGESTKKPKGWDVAGLGQKLIEGRGSQEKSIDVFKAAATLAALPFELEPEFIPFVNDNGGTVGTYNDLVNKINGSEPPCYDAVVGDITITSDREEKVDFSLPYSESGVVMVVKAEPNKLKNMWIFLKPLSWDLWLMIVVAAIFIGLVLRTLERRLNPQRQLGMLSYTANLSSILTVSQLTPSGDKIDCAGFQEHSFVEDMLKNMSIKSVKCKTMEDYDKFLSLGCKKGGVDAIFDEMPYIKLFLHKYGSKYKMAGATHSTGGFGFAFPARSPLVKPISKAILKLMEKGTIQDIEKDYFGEGYISGFKDEDISREGSSLTTYSFAGLFTITGFLALLALVCSECSSTISRYLDPDGADISEVNSVDEATGVISPEGGQQDSMVQVQITGQEVESDEQQVLQESTTLNIHPADDG</sequence>
<evidence type="ECO:0000256" key="12">
    <source>
        <dbReference type="SAM" id="Phobius"/>
    </source>
</evidence>